<dbReference type="STRING" id="1912795.BK816_07230"/>
<feature type="domain" description="DUF7768" evidence="1">
    <location>
        <begin position="25"/>
        <end position="114"/>
    </location>
</feature>
<gene>
    <name evidence="2" type="ORF">BK816_07230</name>
</gene>
<protein>
    <recommendedName>
        <fullName evidence="1">DUF7768 domain-containing protein</fullName>
    </recommendedName>
</protein>
<organism evidence="2 3">
    <name type="scientific">Boudabousia tangfeifanii</name>
    <dbReference type="NCBI Taxonomy" id="1912795"/>
    <lineage>
        <taxon>Bacteria</taxon>
        <taxon>Bacillati</taxon>
        <taxon>Actinomycetota</taxon>
        <taxon>Actinomycetes</taxon>
        <taxon>Actinomycetales</taxon>
        <taxon>Actinomycetaceae</taxon>
        <taxon>Boudabousia</taxon>
    </lineage>
</organism>
<dbReference type="InterPro" id="IPR056670">
    <property type="entry name" value="DUF7768"/>
</dbReference>
<dbReference type="Proteomes" id="UP000176288">
    <property type="component" value="Chromosome"/>
</dbReference>
<evidence type="ECO:0000313" key="3">
    <source>
        <dbReference type="Proteomes" id="UP000176288"/>
    </source>
</evidence>
<sequence>MADKTYSWFEPDLEHLINTATGRRLIYVSSAYSGDTKRNTYLAKAYARFVHDCGYVPIVPHLLFPQFLDEKTEREAGIEAALSLLELCDEYWAFGNLTEGMVTEFKASLAMGIPNVPFTVTHLTEDGTEYLGITPSRECDQERFTALTYERKARRALRQANAAFKGGEAK</sequence>
<accession>A0A1D9MLD3</accession>
<reference evidence="2 3" key="1">
    <citation type="submission" date="2016-10" db="EMBL/GenBank/DDBJ databases">
        <title>Actinomyces aegypiusis sp. nov., isolated from the Aegypius monachus in Qinghai Tibet Plateau China.</title>
        <authorList>
            <person name="Wang Y."/>
        </authorList>
    </citation>
    <scope>NUCLEOTIDE SEQUENCE [LARGE SCALE GENOMIC DNA]</scope>
    <source>
        <strain evidence="2 3">VUL4_3</strain>
    </source>
</reference>
<keyword evidence="3" id="KW-1185">Reference proteome</keyword>
<name>A0A1D9MLD3_9ACTO</name>
<dbReference type="KEGG" id="avu:BK816_07230"/>
<evidence type="ECO:0000313" key="2">
    <source>
        <dbReference type="EMBL" id="AOZ73107.1"/>
    </source>
</evidence>
<dbReference type="AlphaFoldDB" id="A0A1D9MLD3"/>
<dbReference type="EMBL" id="CP017812">
    <property type="protein sequence ID" value="AOZ73107.1"/>
    <property type="molecule type" value="Genomic_DNA"/>
</dbReference>
<dbReference type="OrthoDB" id="9807423at2"/>
<proteinExistence type="predicted"/>
<dbReference type="RefSeq" id="WP_071164571.1">
    <property type="nucleotide sequence ID" value="NZ_CP017812.1"/>
</dbReference>
<evidence type="ECO:0000259" key="1">
    <source>
        <dbReference type="Pfam" id="PF24963"/>
    </source>
</evidence>
<dbReference type="Pfam" id="PF24963">
    <property type="entry name" value="DUF7768"/>
    <property type="match status" value="1"/>
</dbReference>